<dbReference type="PANTHER" id="PTHR12185">
    <property type="entry name" value="SID1 TRANSMEMBRANE FAMILY MEMEBER"/>
    <property type="match status" value="1"/>
</dbReference>
<dbReference type="GO" id="GO:0051033">
    <property type="term" value="F:RNA transmembrane transporter activity"/>
    <property type="evidence" value="ECO:0007669"/>
    <property type="project" value="TreeGrafter"/>
</dbReference>
<evidence type="ECO:0000256" key="8">
    <source>
        <dbReference type="SAM" id="Phobius"/>
    </source>
</evidence>
<dbReference type="GO" id="GO:0005764">
    <property type="term" value="C:lysosome"/>
    <property type="evidence" value="ECO:0007669"/>
    <property type="project" value="TreeGrafter"/>
</dbReference>
<comment type="subcellular location">
    <subcellularLocation>
        <location evidence="1">Membrane</location>
        <topology evidence="1">Multi-pass membrane protein</topology>
    </subcellularLocation>
</comment>
<dbReference type="GO" id="GO:0003725">
    <property type="term" value="F:double-stranded RNA binding"/>
    <property type="evidence" value="ECO:0007669"/>
    <property type="project" value="TreeGrafter"/>
</dbReference>
<proteinExistence type="inferred from homology"/>
<sequence length="537" mass="61512">KTKFPSGFYIVFVVKGDDWECSGNLNTVSPARNKSLTFSITQSISYHKYIISTIGALFVFALFYIFSFVVSVVYFIKQRASYEQIQTPSTSSEVTSPASVIARCNSDSSLDETDIDMMQDAYSDKDVFRTKTILTVMDLARKNHQILRKKSQLYLWNLLTVAVFYSLPVVQLVITYQYVLNQTGNQDLCYYNFLCAHPFGFLSDFNHVFSNSGYFLLGLLFILLTYRRDVMHCKADSRLDKSHGIPQHYGLFYAMGAALMMEGVLSGCYHVCPNHSNFQFDTSFMYVISMLCMLKIYQTRHPDINASAYATFGVLAIVILIGMIGVLAGTVYFWVGFTIVHLVTCLVLSVQIYYMGRWKLDFGVFKRVFVVIHNDLRANPWHCIKPLYPNRMVLLILGNACNWVLAILGLLYHLKDFATYLLAIFMANLLLYCLFYIFMKLLNGERILPQPFIYIMLSIASWGAALYFFFHKSISWALTPAQSKFYNQPCEILISMTNMTFGISSLQRACSFHSCFIVLLTLDDDLTFVHRSRIPVF</sequence>
<comment type="similarity">
    <text evidence="2">Belongs to the SID1 family.</text>
</comment>
<evidence type="ECO:0000256" key="6">
    <source>
        <dbReference type="ARBA" id="ARBA00023136"/>
    </source>
</evidence>
<evidence type="ECO:0000313" key="10">
    <source>
        <dbReference type="Proteomes" id="UP001233999"/>
    </source>
</evidence>
<organism evidence="9 10">
    <name type="scientific">Diploptera punctata</name>
    <name type="common">Pacific beetle cockroach</name>
    <dbReference type="NCBI Taxonomy" id="6984"/>
    <lineage>
        <taxon>Eukaryota</taxon>
        <taxon>Metazoa</taxon>
        <taxon>Ecdysozoa</taxon>
        <taxon>Arthropoda</taxon>
        <taxon>Hexapoda</taxon>
        <taxon>Insecta</taxon>
        <taxon>Pterygota</taxon>
        <taxon>Neoptera</taxon>
        <taxon>Polyneoptera</taxon>
        <taxon>Dictyoptera</taxon>
        <taxon>Blattodea</taxon>
        <taxon>Blaberoidea</taxon>
        <taxon>Blaberidae</taxon>
        <taxon>Diplopterinae</taxon>
        <taxon>Diploptera</taxon>
    </lineage>
</organism>
<accession>A0AAD8A8A3</accession>
<evidence type="ECO:0000256" key="4">
    <source>
        <dbReference type="ARBA" id="ARBA00022729"/>
    </source>
</evidence>
<evidence type="ECO:0000256" key="1">
    <source>
        <dbReference type="ARBA" id="ARBA00004141"/>
    </source>
</evidence>
<name>A0AAD8A8A3_DIPPU</name>
<feature type="transmembrane region" description="Helical" evidence="8">
    <location>
        <begin position="451"/>
        <end position="470"/>
    </location>
</feature>
<evidence type="ECO:0000313" key="9">
    <source>
        <dbReference type="EMBL" id="KAJ9594365.1"/>
    </source>
</evidence>
<feature type="transmembrane region" description="Helical" evidence="8">
    <location>
        <begin position="153"/>
        <end position="174"/>
    </location>
</feature>
<dbReference type="AlphaFoldDB" id="A0AAD8A8A3"/>
<evidence type="ECO:0000256" key="7">
    <source>
        <dbReference type="ARBA" id="ARBA00023180"/>
    </source>
</evidence>
<keyword evidence="6 8" id="KW-0472">Membrane</keyword>
<evidence type="ECO:0000256" key="2">
    <source>
        <dbReference type="ARBA" id="ARBA00006618"/>
    </source>
</evidence>
<protein>
    <recommendedName>
        <fullName evidence="11">SID1 transmembrane family member 1</fullName>
    </recommendedName>
</protein>
<dbReference type="PANTHER" id="PTHR12185:SF14">
    <property type="entry name" value="CHOLESTEROL UPTAKE PROTEIN 1"/>
    <property type="match status" value="1"/>
</dbReference>
<evidence type="ECO:0008006" key="11">
    <source>
        <dbReference type="Google" id="ProtNLM"/>
    </source>
</evidence>
<feature type="transmembrane region" description="Helical" evidence="8">
    <location>
        <begin position="309"/>
        <end position="328"/>
    </location>
</feature>
<feature type="transmembrane region" description="Helical" evidence="8">
    <location>
        <begin position="208"/>
        <end position="227"/>
    </location>
</feature>
<feature type="transmembrane region" description="Helical" evidence="8">
    <location>
        <begin position="418"/>
        <end position="439"/>
    </location>
</feature>
<keyword evidence="10" id="KW-1185">Reference proteome</keyword>
<feature type="transmembrane region" description="Helical" evidence="8">
    <location>
        <begin position="248"/>
        <end position="272"/>
    </location>
</feature>
<gene>
    <name evidence="9" type="ORF">L9F63_014207</name>
</gene>
<evidence type="ECO:0000256" key="3">
    <source>
        <dbReference type="ARBA" id="ARBA00022692"/>
    </source>
</evidence>
<dbReference type="Proteomes" id="UP001233999">
    <property type="component" value="Unassembled WGS sequence"/>
</dbReference>
<keyword evidence="4" id="KW-0732">Signal</keyword>
<feature type="transmembrane region" description="Helical" evidence="8">
    <location>
        <begin position="392"/>
        <end position="412"/>
    </location>
</feature>
<dbReference type="GO" id="GO:0005886">
    <property type="term" value="C:plasma membrane"/>
    <property type="evidence" value="ECO:0007669"/>
    <property type="project" value="TreeGrafter"/>
</dbReference>
<dbReference type="InterPro" id="IPR025958">
    <property type="entry name" value="SID1_TM_fam"/>
</dbReference>
<comment type="caution">
    <text evidence="9">The sequence shown here is derived from an EMBL/GenBank/DDBJ whole genome shotgun (WGS) entry which is preliminary data.</text>
</comment>
<reference evidence="9" key="1">
    <citation type="journal article" date="2023" name="IScience">
        <title>Live-bearing cockroach genome reveals convergent evolutionary mechanisms linked to viviparity in insects and beyond.</title>
        <authorList>
            <person name="Fouks B."/>
            <person name="Harrison M.C."/>
            <person name="Mikhailova A.A."/>
            <person name="Marchal E."/>
            <person name="English S."/>
            <person name="Carruthers M."/>
            <person name="Jennings E.C."/>
            <person name="Chiamaka E.L."/>
            <person name="Frigard R.A."/>
            <person name="Pippel M."/>
            <person name="Attardo G.M."/>
            <person name="Benoit J.B."/>
            <person name="Bornberg-Bauer E."/>
            <person name="Tobe S.S."/>
        </authorList>
    </citation>
    <scope>NUCLEOTIDE SEQUENCE</scope>
    <source>
        <strain evidence="9">Stay&amp;Tobe</strain>
    </source>
</reference>
<feature type="transmembrane region" description="Helical" evidence="8">
    <location>
        <begin position="334"/>
        <end position="356"/>
    </location>
</feature>
<keyword evidence="7" id="KW-0325">Glycoprotein</keyword>
<keyword evidence="3 8" id="KW-0812">Transmembrane</keyword>
<feature type="non-terminal residue" evidence="9">
    <location>
        <position position="1"/>
    </location>
</feature>
<dbReference type="EMBL" id="JASPKZ010003050">
    <property type="protein sequence ID" value="KAJ9594365.1"/>
    <property type="molecule type" value="Genomic_DNA"/>
</dbReference>
<evidence type="ECO:0000256" key="5">
    <source>
        <dbReference type="ARBA" id="ARBA00022989"/>
    </source>
</evidence>
<keyword evidence="5 8" id="KW-1133">Transmembrane helix</keyword>
<feature type="transmembrane region" description="Helical" evidence="8">
    <location>
        <begin position="49"/>
        <end position="76"/>
    </location>
</feature>
<reference evidence="9" key="2">
    <citation type="submission" date="2023-05" db="EMBL/GenBank/DDBJ databases">
        <authorList>
            <person name="Fouks B."/>
        </authorList>
    </citation>
    <scope>NUCLEOTIDE SEQUENCE</scope>
    <source>
        <strain evidence="9">Stay&amp;Tobe</strain>
        <tissue evidence="9">Testes</tissue>
    </source>
</reference>
<dbReference type="Pfam" id="PF13965">
    <property type="entry name" value="SID-1_RNA_chan"/>
    <property type="match status" value="1"/>
</dbReference>